<dbReference type="EMBL" id="CM001224">
    <property type="protein sequence ID" value="KEH20888.1"/>
    <property type="molecule type" value="Genomic_DNA"/>
</dbReference>
<reference evidence="2" key="3">
    <citation type="submission" date="2015-04" db="UniProtKB">
        <authorList>
            <consortium name="EnsemblPlants"/>
        </authorList>
    </citation>
    <scope>IDENTIFICATION</scope>
    <source>
        <strain evidence="2">cv. Jemalong A17</strain>
    </source>
</reference>
<organism evidence="1 3">
    <name type="scientific">Medicago truncatula</name>
    <name type="common">Barrel medic</name>
    <name type="synonym">Medicago tribuloides</name>
    <dbReference type="NCBI Taxonomy" id="3880"/>
    <lineage>
        <taxon>Eukaryota</taxon>
        <taxon>Viridiplantae</taxon>
        <taxon>Streptophyta</taxon>
        <taxon>Embryophyta</taxon>
        <taxon>Tracheophyta</taxon>
        <taxon>Spermatophyta</taxon>
        <taxon>Magnoliopsida</taxon>
        <taxon>eudicotyledons</taxon>
        <taxon>Gunneridae</taxon>
        <taxon>Pentapetalae</taxon>
        <taxon>rosids</taxon>
        <taxon>fabids</taxon>
        <taxon>Fabales</taxon>
        <taxon>Fabaceae</taxon>
        <taxon>Papilionoideae</taxon>
        <taxon>50 kb inversion clade</taxon>
        <taxon>NPAAA clade</taxon>
        <taxon>Hologalegina</taxon>
        <taxon>IRL clade</taxon>
        <taxon>Trifolieae</taxon>
        <taxon>Medicago</taxon>
    </lineage>
</organism>
<accession>A0A072TVL3</accession>
<dbReference type="Proteomes" id="UP000002051">
    <property type="component" value="Chromosome 8"/>
</dbReference>
<dbReference type="HOGENOM" id="CLU_2871073_0_0_1"/>
<keyword evidence="3" id="KW-1185">Reference proteome</keyword>
<protein>
    <submittedName>
        <fullName evidence="1 2">Uncharacterized protein</fullName>
    </submittedName>
</protein>
<dbReference type="AlphaFoldDB" id="A0A072TVL3"/>
<dbReference type="EnsemblPlants" id="KEH20888">
    <property type="protein sequence ID" value="KEH20888"/>
    <property type="gene ID" value="MTR_8g092695"/>
</dbReference>
<sequence>MRDRKLHMDNGKTIGGDILQRAIISNPNIFSKPNTMTILNIPSYVSRDILLNTNNNPPSKSRNR</sequence>
<name>A0A072TVL3_MEDTR</name>
<reference evidence="1 3" key="2">
    <citation type="journal article" date="2014" name="BMC Genomics">
        <title>An improved genome release (version Mt4.0) for the model legume Medicago truncatula.</title>
        <authorList>
            <person name="Tang H."/>
            <person name="Krishnakumar V."/>
            <person name="Bidwell S."/>
            <person name="Rosen B."/>
            <person name="Chan A."/>
            <person name="Zhou S."/>
            <person name="Gentzbittel L."/>
            <person name="Childs K.L."/>
            <person name="Yandell M."/>
            <person name="Gundlach H."/>
            <person name="Mayer K.F."/>
            <person name="Schwartz D.C."/>
            <person name="Town C.D."/>
        </authorList>
    </citation>
    <scope>GENOME REANNOTATION</scope>
    <source>
        <strain evidence="1">A17</strain>
        <strain evidence="2 3">cv. Jemalong A17</strain>
    </source>
</reference>
<evidence type="ECO:0000313" key="1">
    <source>
        <dbReference type="EMBL" id="KEH20888.1"/>
    </source>
</evidence>
<reference evidence="1 3" key="1">
    <citation type="journal article" date="2011" name="Nature">
        <title>The Medicago genome provides insight into the evolution of rhizobial symbioses.</title>
        <authorList>
            <person name="Young N.D."/>
            <person name="Debelle F."/>
            <person name="Oldroyd G.E."/>
            <person name="Geurts R."/>
            <person name="Cannon S.B."/>
            <person name="Udvardi M.K."/>
            <person name="Benedito V.A."/>
            <person name="Mayer K.F."/>
            <person name="Gouzy J."/>
            <person name="Schoof H."/>
            <person name="Van de Peer Y."/>
            <person name="Proost S."/>
            <person name="Cook D.R."/>
            <person name="Meyers B.C."/>
            <person name="Spannagl M."/>
            <person name="Cheung F."/>
            <person name="De Mita S."/>
            <person name="Krishnakumar V."/>
            <person name="Gundlach H."/>
            <person name="Zhou S."/>
            <person name="Mudge J."/>
            <person name="Bharti A.K."/>
            <person name="Murray J.D."/>
            <person name="Naoumkina M.A."/>
            <person name="Rosen B."/>
            <person name="Silverstein K.A."/>
            <person name="Tang H."/>
            <person name="Rombauts S."/>
            <person name="Zhao P.X."/>
            <person name="Zhou P."/>
            <person name="Barbe V."/>
            <person name="Bardou P."/>
            <person name="Bechner M."/>
            <person name="Bellec A."/>
            <person name="Berger A."/>
            <person name="Berges H."/>
            <person name="Bidwell S."/>
            <person name="Bisseling T."/>
            <person name="Choisne N."/>
            <person name="Couloux A."/>
            <person name="Denny R."/>
            <person name="Deshpande S."/>
            <person name="Dai X."/>
            <person name="Doyle J.J."/>
            <person name="Dudez A.M."/>
            <person name="Farmer A.D."/>
            <person name="Fouteau S."/>
            <person name="Franken C."/>
            <person name="Gibelin C."/>
            <person name="Gish J."/>
            <person name="Goldstein S."/>
            <person name="Gonzalez A.J."/>
            <person name="Green P.J."/>
            <person name="Hallab A."/>
            <person name="Hartog M."/>
            <person name="Hua A."/>
            <person name="Humphray S.J."/>
            <person name="Jeong D.H."/>
            <person name="Jing Y."/>
            <person name="Jocker A."/>
            <person name="Kenton S.M."/>
            <person name="Kim D.J."/>
            <person name="Klee K."/>
            <person name="Lai H."/>
            <person name="Lang C."/>
            <person name="Lin S."/>
            <person name="Macmil S.L."/>
            <person name="Magdelenat G."/>
            <person name="Matthews L."/>
            <person name="McCorrison J."/>
            <person name="Monaghan E.L."/>
            <person name="Mun J.H."/>
            <person name="Najar F.Z."/>
            <person name="Nicholson C."/>
            <person name="Noirot C."/>
            <person name="O'Bleness M."/>
            <person name="Paule C.R."/>
            <person name="Poulain J."/>
            <person name="Prion F."/>
            <person name="Qin B."/>
            <person name="Qu C."/>
            <person name="Retzel E.F."/>
            <person name="Riddle C."/>
            <person name="Sallet E."/>
            <person name="Samain S."/>
            <person name="Samson N."/>
            <person name="Sanders I."/>
            <person name="Saurat O."/>
            <person name="Scarpelli C."/>
            <person name="Schiex T."/>
            <person name="Segurens B."/>
            <person name="Severin A.J."/>
            <person name="Sherrier D.J."/>
            <person name="Shi R."/>
            <person name="Sims S."/>
            <person name="Singer S.R."/>
            <person name="Sinharoy S."/>
            <person name="Sterck L."/>
            <person name="Viollet A."/>
            <person name="Wang B.B."/>
            <person name="Wang K."/>
            <person name="Wang M."/>
            <person name="Wang X."/>
            <person name="Warfsmann J."/>
            <person name="Weissenbach J."/>
            <person name="White D.D."/>
            <person name="White J.D."/>
            <person name="Wiley G.B."/>
            <person name="Wincker P."/>
            <person name="Xing Y."/>
            <person name="Yang L."/>
            <person name="Yao Z."/>
            <person name="Ying F."/>
            <person name="Zhai J."/>
            <person name="Zhou L."/>
            <person name="Zuber A."/>
            <person name="Denarie J."/>
            <person name="Dixon R.A."/>
            <person name="May G.D."/>
            <person name="Schwartz D.C."/>
            <person name="Rogers J."/>
            <person name="Quetier F."/>
            <person name="Town C.D."/>
            <person name="Roe B.A."/>
        </authorList>
    </citation>
    <scope>NUCLEOTIDE SEQUENCE [LARGE SCALE GENOMIC DNA]</scope>
    <source>
        <strain evidence="1">A17</strain>
        <strain evidence="2 3">cv. Jemalong A17</strain>
    </source>
</reference>
<evidence type="ECO:0000313" key="2">
    <source>
        <dbReference type="EnsemblPlants" id="KEH20888"/>
    </source>
</evidence>
<evidence type="ECO:0000313" key="3">
    <source>
        <dbReference type="Proteomes" id="UP000002051"/>
    </source>
</evidence>
<gene>
    <name evidence="1" type="ordered locus">MTR_8g092695</name>
</gene>
<proteinExistence type="predicted"/>